<keyword evidence="7" id="KW-0449">Lipoprotein</keyword>
<dbReference type="PANTHER" id="PTHR35789">
    <property type="entry name" value="SPORE GERMINATION PROTEIN B3"/>
    <property type="match status" value="1"/>
</dbReference>
<organism evidence="10 11">
    <name type="scientific">Crassaminicella indica</name>
    <dbReference type="NCBI Taxonomy" id="2855394"/>
    <lineage>
        <taxon>Bacteria</taxon>
        <taxon>Bacillati</taxon>
        <taxon>Bacillota</taxon>
        <taxon>Clostridia</taxon>
        <taxon>Eubacteriales</taxon>
        <taxon>Clostridiaceae</taxon>
        <taxon>Crassaminicella</taxon>
    </lineage>
</organism>
<keyword evidence="4" id="KW-0732">Signal</keyword>
<dbReference type="InterPro" id="IPR057336">
    <property type="entry name" value="GerAC_N"/>
</dbReference>
<dbReference type="Proteomes" id="UP000886818">
    <property type="component" value="Chromosome"/>
</dbReference>
<evidence type="ECO:0000256" key="3">
    <source>
        <dbReference type="ARBA" id="ARBA00022544"/>
    </source>
</evidence>
<evidence type="ECO:0000256" key="4">
    <source>
        <dbReference type="ARBA" id="ARBA00022729"/>
    </source>
</evidence>
<evidence type="ECO:0000256" key="7">
    <source>
        <dbReference type="ARBA" id="ARBA00023288"/>
    </source>
</evidence>
<evidence type="ECO:0000256" key="1">
    <source>
        <dbReference type="ARBA" id="ARBA00004635"/>
    </source>
</evidence>
<dbReference type="RefSeq" id="WP_218281784.1">
    <property type="nucleotide sequence ID" value="NZ_CP078093.1"/>
</dbReference>
<evidence type="ECO:0000313" key="11">
    <source>
        <dbReference type="Proteomes" id="UP000886818"/>
    </source>
</evidence>
<comment type="similarity">
    <text evidence="2">Belongs to the GerABKC lipoprotein family.</text>
</comment>
<proteinExistence type="inferred from homology"/>
<protein>
    <submittedName>
        <fullName evidence="10">Ger(X)C family spore germination protein</fullName>
    </submittedName>
</protein>
<feature type="domain" description="Spore germination protein N-terminal" evidence="9">
    <location>
        <begin position="24"/>
        <end position="196"/>
    </location>
</feature>
<reference evidence="10" key="1">
    <citation type="submission" date="2021-07" db="EMBL/GenBank/DDBJ databases">
        <title>Complete genome sequence of Crassaminicella sp. 143-21, isolated from a deep-sea hydrothermal vent.</title>
        <authorList>
            <person name="Li X."/>
        </authorList>
    </citation>
    <scope>NUCLEOTIDE SEQUENCE</scope>
    <source>
        <strain evidence="10">143-21</strain>
    </source>
</reference>
<keyword evidence="3" id="KW-0309">Germination</keyword>
<dbReference type="InterPro" id="IPR046953">
    <property type="entry name" value="Spore_GerAC-like_C"/>
</dbReference>
<evidence type="ECO:0000256" key="6">
    <source>
        <dbReference type="ARBA" id="ARBA00023139"/>
    </source>
</evidence>
<evidence type="ECO:0000259" key="9">
    <source>
        <dbReference type="Pfam" id="PF25198"/>
    </source>
</evidence>
<dbReference type="PROSITE" id="PS51257">
    <property type="entry name" value="PROKAR_LIPOPROTEIN"/>
    <property type="match status" value="1"/>
</dbReference>
<dbReference type="EMBL" id="CP078093">
    <property type="protein sequence ID" value="QXM05084.1"/>
    <property type="molecule type" value="Genomic_DNA"/>
</dbReference>
<evidence type="ECO:0000256" key="2">
    <source>
        <dbReference type="ARBA" id="ARBA00007886"/>
    </source>
</evidence>
<dbReference type="NCBIfam" id="TIGR02887">
    <property type="entry name" value="spore_ger_x_C"/>
    <property type="match status" value="1"/>
</dbReference>
<dbReference type="Pfam" id="PF25198">
    <property type="entry name" value="Spore_GerAC_N"/>
    <property type="match status" value="1"/>
</dbReference>
<dbReference type="Pfam" id="PF05504">
    <property type="entry name" value="Spore_GerAC"/>
    <property type="match status" value="1"/>
</dbReference>
<gene>
    <name evidence="10" type="ORF">KVH43_06650</name>
</gene>
<sequence>MMKKNKLLIFMIALSLLLFSGCWNYKDIDEMRLVAGMALDYDEKGKEYITTIEIINPASEKEAQMHGELYQSRGKLPFDGVRDIITKTGRKLYWAHAKTIIISQDIAKKRIIPILDYIYRDAEFREDMRLIVSKEKTAREILESYHEKDVHPIISFHLDDAIESENNIAKYHCAQIWKFIKDLYSEGISPTLPTIRNIVVEGKIQPYIGGLTVFKGDKAVGWLDEVEAQGFLWTIDHIYGGLVVVESTMNKKATRITLEILKNNTKVKPIYIEGKLTMKIDAETDVMIGEIGGTQDFIGKEGRTILKKDAEKQIKQQIENVIKKVQKDYDSDIFKFSKSIKKEMPNVWKKIKPDWDKVFKDLKTEVNVVVNIKGSALKSKPIRVAK</sequence>
<keyword evidence="5" id="KW-0472">Membrane</keyword>
<evidence type="ECO:0000313" key="10">
    <source>
        <dbReference type="EMBL" id="QXM05084.1"/>
    </source>
</evidence>
<dbReference type="PANTHER" id="PTHR35789:SF1">
    <property type="entry name" value="SPORE GERMINATION PROTEIN B3"/>
    <property type="match status" value="1"/>
</dbReference>
<evidence type="ECO:0000256" key="5">
    <source>
        <dbReference type="ARBA" id="ARBA00023136"/>
    </source>
</evidence>
<keyword evidence="6" id="KW-0564">Palmitate</keyword>
<name>A0ABX8R7R9_9CLOT</name>
<feature type="domain" description="Spore germination GerAC-like C-terminal" evidence="8">
    <location>
        <begin position="210"/>
        <end position="374"/>
    </location>
</feature>
<keyword evidence="11" id="KW-1185">Reference proteome</keyword>
<accession>A0ABX8R7R9</accession>
<dbReference type="InterPro" id="IPR008844">
    <property type="entry name" value="Spore_GerAC-like"/>
</dbReference>
<comment type="subcellular location">
    <subcellularLocation>
        <location evidence="1">Membrane</location>
        <topology evidence="1">Lipid-anchor</topology>
    </subcellularLocation>
</comment>
<evidence type="ECO:0000259" key="8">
    <source>
        <dbReference type="Pfam" id="PF05504"/>
    </source>
</evidence>